<organism evidence="1 2">
    <name type="scientific">Sporanaerobium hydrogeniformans</name>
    <dbReference type="NCBI Taxonomy" id="3072179"/>
    <lineage>
        <taxon>Bacteria</taxon>
        <taxon>Bacillati</taxon>
        <taxon>Bacillota</taxon>
        <taxon>Clostridia</taxon>
        <taxon>Lachnospirales</taxon>
        <taxon>Lachnospiraceae</taxon>
        <taxon>Sporanaerobium</taxon>
    </lineage>
</organism>
<comment type="caution">
    <text evidence="1">The sequence shown here is derived from an EMBL/GenBank/DDBJ whole genome shotgun (WGS) entry which is preliminary data.</text>
</comment>
<evidence type="ECO:0000313" key="1">
    <source>
        <dbReference type="EMBL" id="PHV69450.1"/>
    </source>
</evidence>
<reference evidence="1" key="1">
    <citation type="submission" date="2017-10" db="EMBL/GenBank/DDBJ databases">
        <title>Genome sequence of cellulolytic Lachnospiraceae bacterium XHS1971 isolated from hotspring sediment.</title>
        <authorList>
            <person name="Vasudevan G."/>
            <person name="Joshi A.J."/>
            <person name="Hivarkar S."/>
            <person name="Lanjekar V.B."/>
            <person name="Dhakephalkar P.K."/>
            <person name="Dagar S."/>
        </authorList>
    </citation>
    <scope>NUCLEOTIDE SEQUENCE</scope>
    <source>
        <strain evidence="1">XHS1971</strain>
    </source>
</reference>
<evidence type="ECO:0000313" key="2">
    <source>
        <dbReference type="Proteomes" id="UP000224460"/>
    </source>
</evidence>
<sequence length="264" mass="31084">MNKQSHKIKILFFIFSFNIIVSLFYLLNYYYLQYQNQLLYNALQTKVLQSIPCPQTKEISKSPQPSSSNPKILFENYDLIIDFDELKKFNPHIYAWIYIPDTQINYPILQHPEDDSYYLNHNLDGQKGYPGCIYSEKYNQIDFSDAVTVLYGHSMNNGSMFGTLIKYENSDFLNKNNYLFIYTPKQPFKYEIILVAEYDNRHLLKSFNFFEQEGKTLFLKDILNTSPRFLTQNLDIHSTSQLLVLSTCLKTDSSKRLLIVAQKV</sequence>
<gene>
    <name evidence="1" type="ORF">CS063_15750</name>
</gene>
<proteinExistence type="predicted"/>
<accession>A0AC61D7E0</accession>
<keyword evidence="2" id="KW-1185">Reference proteome</keyword>
<dbReference type="Proteomes" id="UP000224460">
    <property type="component" value="Unassembled WGS sequence"/>
</dbReference>
<name>A0AC61D7E0_9FIRM</name>
<protein>
    <submittedName>
        <fullName evidence="1">Uncharacterized protein</fullName>
    </submittedName>
</protein>
<dbReference type="EMBL" id="PEDL01000028">
    <property type="protein sequence ID" value="PHV69450.1"/>
    <property type="molecule type" value="Genomic_DNA"/>
</dbReference>